<keyword evidence="4 5" id="KW-0408">Iron</keyword>
<protein>
    <submittedName>
        <fullName evidence="6">Carotenoid cleavage dioxygenase 1-like protein</fullName>
    </submittedName>
</protein>
<keyword evidence="7" id="KW-1185">Reference proteome</keyword>
<evidence type="ECO:0000313" key="7">
    <source>
        <dbReference type="Proteomes" id="UP000026915"/>
    </source>
</evidence>
<gene>
    <name evidence="6" type="ORF">TCM_037186</name>
</gene>
<dbReference type="InParanoid" id="A0A061GRK8"/>
<accession>A0A061GRK8</accession>
<dbReference type="GO" id="GO:0016121">
    <property type="term" value="P:carotene catabolic process"/>
    <property type="evidence" value="ECO:0000318"/>
    <property type="project" value="GO_Central"/>
</dbReference>
<dbReference type="PANTHER" id="PTHR10543">
    <property type="entry name" value="BETA-CAROTENE DIOXYGENASE"/>
    <property type="match status" value="1"/>
</dbReference>
<reference evidence="6 7" key="1">
    <citation type="journal article" date="2013" name="Genome Biol.">
        <title>The genome sequence of the most widely cultivated cacao type and its use to identify candidate genes regulating pod color.</title>
        <authorList>
            <person name="Motamayor J.C."/>
            <person name="Mockaitis K."/>
            <person name="Schmutz J."/>
            <person name="Haiminen N."/>
            <person name="Iii D.L."/>
            <person name="Cornejo O."/>
            <person name="Findley S.D."/>
            <person name="Zheng P."/>
            <person name="Utro F."/>
            <person name="Royaert S."/>
            <person name="Saski C."/>
            <person name="Jenkins J."/>
            <person name="Podicheti R."/>
            <person name="Zhao M."/>
            <person name="Scheffler B.E."/>
            <person name="Stack J.C."/>
            <person name="Feltus F.A."/>
            <person name="Mustiga G.M."/>
            <person name="Amores F."/>
            <person name="Phillips W."/>
            <person name="Marelli J.P."/>
            <person name="May G.D."/>
            <person name="Shapiro H."/>
            <person name="Ma J."/>
            <person name="Bustamante C.D."/>
            <person name="Schnell R.J."/>
            <person name="Main D."/>
            <person name="Gilbert D."/>
            <person name="Parida L."/>
            <person name="Kuhn D.N."/>
        </authorList>
    </citation>
    <scope>NUCLEOTIDE SEQUENCE [LARGE SCALE GENOMIC DNA]</scope>
    <source>
        <strain evidence="7">cv. Matina 1-6</strain>
    </source>
</reference>
<dbReference type="GO" id="GO:0009570">
    <property type="term" value="C:chloroplast stroma"/>
    <property type="evidence" value="ECO:0000318"/>
    <property type="project" value="GO_Central"/>
</dbReference>
<dbReference type="InterPro" id="IPR004294">
    <property type="entry name" value="Carotenoid_Oase"/>
</dbReference>
<dbReference type="PANTHER" id="PTHR10543:SF146">
    <property type="entry name" value="CAROTENOID 9,10(9',10')-CLEAVAGE DIOXYGENASE 1-LIKE"/>
    <property type="match status" value="1"/>
</dbReference>
<evidence type="ECO:0000256" key="2">
    <source>
        <dbReference type="ARBA" id="ARBA00022723"/>
    </source>
</evidence>
<keyword evidence="3 6" id="KW-0560">Oxidoreductase</keyword>
<keyword evidence="3 6" id="KW-0223">Dioxygenase</keyword>
<feature type="binding site" evidence="5">
    <location>
        <position position="124"/>
    </location>
    <ligand>
        <name>Fe cation</name>
        <dbReference type="ChEBI" id="CHEBI:24875"/>
        <note>catalytic</note>
    </ligand>
</feature>
<organism evidence="6 7">
    <name type="scientific">Theobroma cacao</name>
    <name type="common">Cacao</name>
    <name type="synonym">Cocoa</name>
    <dbReference type="NCBI Taxonomy" id="3641"/>
    <lineage>
        <taxon>Eukaryota</taxon>
        <taxon>Viridiplantae</taxon>
        <taxon>Streptophyta</taxon>
        <taxon>Embryophyta</taxon>
        <taxon>Tracheophyta</taxon>
        <taxon>Spermatophyta</taxon>
        <taxon>Magnoliopsida</taxon>
        <taxon>eudicotyledons</taxon>
        <taxon>Gunneridae</taxon>
        <taxon>Pentapetalae</taxon>
        <taxon>rosids</taxon>
        <taxon>malvids</taxon>
        <taxon>Malvales</taxon>
        <taxon>Malvaceae</taxon>
        <taxon>Byttnerioideae</taxon>
        <taxon>Theobroma</taxon>
    </lineage>
</organism>
<sequence>MWMEGEGMLHALYFSKGIDGSWTVVYNNRHVETETFKLEKKRNKPTFLPIVEGDSLAVLSAYLPNLLRFGKPYKNTSNTNVFEHSGKFYSAVESYLPQEIDIFTLEALGNWDVNGAWNRPFTAHPKRAPGTGELVTMGIQGTKPFVEVGVISADGNKLVHRVDLKLDRCPLCHEIGVTKRYNVFMDCPLTIDIARLIHGGQLVKYEREGYARIGIMPRYGDADSIQWFEAWGNTGASPNSTLKSKTLGFLCGKQEEGLIKVEYHMFEENTYCTGAAFVPKEGGAEEDDGWIITFLHHEDTNISQAYIIDTENFSSEAVAKTTLPCRVPDGFHGAFMPIQLQKRITKMTCEYRTIPSYISRH</sequence>
<feature type="binding site" evidence="5">
    <location>
        <position position="173"/>
    </location>
    <ligand>
        <name>Fe cation</name>
        <dbReference type="ChEBI" id="CHEBI:24875"/>
        <note>catalytic</note>
    </ligand>
</feature>
<evidence type="ECO:0000256" key="1">
    <source>
        <dbReference type="ARBA" id="ARBA00006787"/>
    </source>
</evidence>
<comment type="cofactor">
    <cofactor evidence="5">
        <name>Fe(2+)</name>
        <dbReference type="ChEBI" id="CHEBI:29033"/>
    </cofactor>
    <text evidence="5">Binds 1 Fe(2+) ion per subunit.</text>
</comment>
<dbReference type="EMBL" id="CM001887">
    <property type="protein sequence ID" value="EOY29739.1"/>
    <property type="molecule type" value="Genomic_DNA"/>
</dbReference>
<dbReference type="GO" id="GO:0010436">
    <property type="term" value="F:carotenoid dioxygenase activity"/>
    <property type="evidence" value="ECO:0000318"/>
    <property type="project" value="GO_Central"/>
</dbReference>
<evidence type="ECO:0000256" key="4">
    <source>
        <dbReference type="ARBA" id="ARBA00023004"/>
    </source>
</evidence>
<dbReference type="AlphaFoldDB" id="A0A061GRK8"/>
<evidence type="ECO:0000256" key="5">
    <source>
        <dbReference type="PIRSR" id="PIRSR604294-1"/>
    </source>
</evidence>
<dbReference type="HOGENOM" id="CLU_016472_2_1_1"/>
<evidence type="ECO:0000256" key="3">
    <source>
        <dbReference type="ARBA" id="ARBA00022964"/>
    </source>
</evidence>
<name>A0A061GRK8_THECC</name>
<dbReference type="Gramene" id="EOY29739">
    <property type="protein sequence ID" value="EOY29739"/>
    <property type="gene ID" value="TCM_037186"/>
</dbReference>
<comment type="similarity">
    <text evidence="1">Belongs to the carotenoid oxygenase family.</text>
</comment>
<keyword evidence="2 5" id="KW-0479">Metal-binding</keyword>
<dbReference type="GO" id="GO:0046872">
    <property type="term" value="F:metal ion binding"/>
    <property type="evidence" value="ECO:0007669"/>
    <property type="project" value="UniProtKB-KW"/>
</dbReference>
<dbReference type="Pfam" id="PF03055">
    <property type="entry name" value="RPE65"/>
    <property type="match status" value="2"/>
</dbReference>
<proteinExistence type="inferred from homology"/>
<dbReference type="eggNOG" id="KOG1285">
    <property type="taxonomic scope" value="Eukaryota"/>
</dbReference>
<dbReference type="Proteomes" id="UP000026915">
    <property type="component" value="Chromosome 9"/>
</dbReference>
<evidence type="ECO:0000313" key="6">
    <source>
        <dbReference type="EMBL" id="EOY29739.1"/>
    </source>
</evidence>